<organism evidence="1 2">
    <name type="scientific">Caldalkalibacillus uzonensis</name>
    <dbReference type="NCBI Taxonomy" id="353224"/>
    <lineage>
        <taxon>Bacteria</taxon>
        <taxon>Bacillati</taxon>
        <taxon>Bacillota</taxon>
        <taxon>Bacilli</taxon>
        <taxon>Bacillales</taxon>
        <taxon>Bacillaceae</taxon>
        <taxon>Caldalkalibacillus</taxon>
    </lineage>
</organism>
<evidence type="ECO:0000313" key="1">
    <source>
        <dbReference type="EMBL" id="MDQ0340995.1"/>
    </source>
</evidence>
<reference evidence="1 2" key="1">
    <citation type="submission" date="2023-07" db="EMBL/GenBank/DDBJ databases">
        <title>Genomic Encyclopedia of Type Strains, Phase IV (KMG-IV): sequencing the most valuable type-strain genomes for metagenomic binning, comparative biology and taxonomic classification.</title>
        <authorList>
            <person name="Goeker M."/>
        </authorList>
    </citation>
    <scope>NUCLEOTIDE SEQUENCE [LARGE SCALE GENOMIC DNA]</scope>
    <source>
        <strain evidence="1 2">DSM 17740</strain>
    </source>
</reference>
<evidence type="ECO:0000313" key="2">
    <source>
        <dbReference type="Proteomes" id="UP001232445"/>
    </source>
</evidence>
<name>A0ABU0CXW4_9BACI</name>
<dbReference type="Proteomes" id="UP001232445">
    <property type="component" value="Unassembled WGS sequence"/>
</dbReference>
<accession>A0ABU0CXW4</accession>
<dbReference type="RefSeq" id="WP_307343557.1">
    <property type="nucleotide sequence ID" value="NZ_JAUSUQ010000026.1"/>
</dbReference>
<protein>
    <submittedName>
        <fullName evidence="1">Uncharacterized protein</fullName>
    </submittedName>
</protein>
<proteinExistence type="predicted"/>
<dbReference type="EMBL" id="JAUSUQ010000026">
    <property type="protein sequence ID" value="MDQ0340995.1"/>
    <property type="molecule type" value="Genomic_DNA"/>
</dbReference>
<sequence length="45" mass="5141">MSQELIDEAEPYEKVQIPAGVYHKPIMITKPLRPVEKVHNLLEVG</sequence>
<comment type="caution">
    <text evidence="1">The sequence shown here is derived from an EMBL/GenBank/DDBJ whole genome shotgun (WGS) entry which is preliminary data.</text>
</comment>
<gene>
    <name evidence="1" type="ORF">J2S00_003835</name>
</gene>
<keyword evidence="2" id="KW-1185">Reference proteome</keyword>